<keyword evidence="2 4" id="KW-0863">Zinc-finger</keyword>
<evidence type="ECO:0000256" key="1">
    <source>
        <dbReference type="ARBA" id="ARBA00022723"/>
    </source>
</evidence>
<evidence type="ECO:0000313" key="6">
    <source>
        <dbReference type="EMBL" id="CAD9563220.1"/>
    </source>
</evidence>
<dbReference type="PROSITE" id="PS01360">
    <property type="entry name" value="ZF_MYND_1"/>
    <property type="match status" value="1"/>
</dbReference>
<protein>
    <recommendedName>
        <fullName evidence="5">MYND-type domain-containing protein</fullName>
    </recommendedName>
</protein>
<feature type="domain" description="MYND-type" evidence="5">
    <location>
        <begin position="220"/>
        <end position="263"/>
    </location>
</feature>
<evidence type="ECO:0000256" key="2">
    <source>
        <dbReference type="ARBA" id="ARBA00022771"/>
    </source>
</evidence>
<dbReference type="SUPFAM" id="SSF144232">
    <property type="entry name" value="HIT/MYND zinc finger-like"/>
    <property type="match status" value="1"/>
</dbReference>
<organism evidence="6">
    <name type="scientific">Leptocylindrus danicus</name>
    <dbReference type="NCBI Taxonomy" id="163516"/>
    <lineage>
        <taxon>Eukaryota</taxon>
        <taxon>Sar</taxon>
        <taxon>Stramenopiles</taxon>
        <taxon>Ochrophyta</taxon>
        <taxon>Bacillariophyta</taxon>
        <taxon>Coscinodiscophyceae</taxon>
        <taxon>Chaetocerotophycidae</taxon>
        <taxon>Leptocylindrales</taxon>
        <taxon>Leptocylindraceae</taxon>
        <taxon>Leptocylindrus</taxon>
    </lineage>
</organism>
<evidence type="ECO:0000256" key="4">
    <source>
        <dbReference type="PROSITE-ProRule" id="PRU00134"/>
    </source>
</evidence>
<evidence type="ECO:0000256" key="3">
    <source>
        <dbReference type="ARBA" id="ARBA00022833"/>
    </source>
</evidence>
<evidence type="ECO:0000259" key="5">
    <source>
        <dbReference type="PROSITE" id="PS50865"/>
    </source>
</evidence>
<dbReference type="EMBL" id="HBGY01006320">
    <property type="protein sequence ID" value="CAD9563220.1"/>
    <property type="molecule type" value="Transcribed_RNA"/>
</dbReference>
<accession>A0A7S2K2T2</accession>
<proteinExistence type="predicted"/>
<keyword evidence="3" id="KW-0862">Zinc</keyword>
<dbReference type="GO" id="GO:0008270">
    <property type="term" value="F:zinc ion binding"/>
    <property type="evidence" value="ECO:0007669"/>
    <property type="project" value="UniProtKB-KW"/>
</dbReference>
<dbReference type="Gene3D" id="6.10.140.2220">
    <property type="match status" value="1"/>
</dbReference>
<sequence>MADDIGNANQLEAEKSMKRNQVCSMWDCCKEYVMSKPLKDAPSHVLEKLHEFLDGIFQEQTFWFTHMLDDTFDEYSLEQYNGCTYIPCPVLILMSCTQILNYQRESGGDKFLDGLNKTLPLGMELEKIVSRIIMKRDSLTKDVRYGDVLKSSFEMWVFASEMMFEQTGNREMNTKRRGLIKKMKEKEIIEMTQGDNVSKTLELLEMVLEGNVPNAFPLTCIGCGIFEKNCKAKKLSLCGRCKNAYYCSKECQVSHWEKHKKDCKKRSKREAQYILSHELIEEKLSRCWQK</sequence>
<dbReference type="PROSITE" id="PS50865">
    <property type="entry name" value="ZF_MYND_2"/>
    <property type="match status" value="1"/>
</dbReference>
<dbReference type="InterPro" id="IPR002893">
    <property type="entry name" value="Znf_MYND"/>
</dbReference>
<dbReference type="Pfam" id="PF01753">
    <property type="entry name" value="zf-MYND"/>
    <property type="match status" value="1"/>
</dbReference>
<reference evidence="6" key="1">
    <citation type="submission" date="2021-01" db="EMBL/GenBank/DDBJ databases">
        <authorList>
            <person name="Corre E."/>
            <person name="Pelletier E."/>
            <person name="Niang G."/>
            <person name="Scheremetjew M."/>
            <person name="Finn R."/>
            <person name="Kale V."/>
            <person name="Holt S."/>
            <person name="Cochrane G."/>
            <person name="Meng A."/>
            <person name="Brown T."/>
            <person name="Cohen L."/>
        </authorList>
    </citation>
    <scope>NUCLEOTIDE SEQUENCE</scope>
    <source>
        <strain evidence="6">B650</strain>
    </source>
</reference>
<name>A0A7S2K2T2_9STRA</name>
<dbReference type="AlphaFoldDB" id="A0A7S2K2T2"/>
<keyword evidence="1" id="KW-0479">Metal-binding</keyword>
<gene>
    <name evidence="6" type="ORF">LDAN0321_LOCUS3888</name>
</gene>